<dbReference type="Proteomes" id="UP001221816">
    <property type="component" value="Unassembled WGS sequence"/>
</dbReference>
<feature type="region of interest" description="Disordered" evidence="1">
    <location>
        <begin position="18"/>
        <end position="51"/>
    </location>
</feature>
<name>A0ABT5CIJ9_9ENTR</name>
<organism evidence="2 3">
    <name type="scientific">Klebsiella pasteurii</name>
    <dbReference type="NCBI Taxonomy" id="2587529"/>
    <lineage>
        <taxon>Bacteria</taxon>
        <taxon>Pseudomonadati</taxon>
        <taxon>Pseudomonadota</taxon>
        <taxon>Gammaproteobacteria</taxon>
        <taxon>Enterobacterales</taxon>
        <taxon>Enterobacteriaceae</taxon>
        <taxon>Klebsiella/Raoultella group</taxon>
        <taxon>Klebsiella</taxon>
    </lineage>
</organism>
<evidence type="ECO:0000256" key="1">
    <source>
        <dbReference type="SAM" id="MobiDB-lite"/>
    </source>
</evidence>
<sequence length="51" mass="5621">MKLLFLTTIQLSIFMTPKLPATGGQKDGGSCRREMAQNWHHLSIPPSPQVG</sequence>
<dbReference type="GeneID" id="77229497"/>
<accession>A0ABT5CIJ9</accession>
<reference evidence="2 3" key="1">
    <citation type="submission" date="2023-01" db="EMBL/GenBank/DDBJ databases">
        <authorList>
            <person name="Dale J."/>
        </authorList>
    </citation>
    <scope>NUCLEOTIDE SEQUENCE [LARGE SCALE GENOMIC DNA]</scope>
    <source>
        <strain evidence="2 3">2022EL-01098</strain>
    </source>
</reference>
<evidence type="ECO:0000313" key="2">
    <source>
        <dbReference type="EMBL" id="MDC0691342.1"/>
    </source>
</evidence>
<evidence type="ECO:0000313" key="3">
    <source>
        <dbReference type="Proteomes" id="UP001221816"/>
    </source>
</evidence>
<gene>
    <name evidence="2" type="ORF">PIK62_01560</name>
</gene>
<proteinExistence type="predicted"/>
<keyword evidence="3" id="KW-1185">Reference proteome</keyword>
<comment type="caution">
    <text evidence="2">The sequence shown here is derived from an EMBL/GenBank/DDBJ whole genome shotgun (WGS) entry which is preliminary data.</text>
</comment>
<protein>
    <submittedName>
        <fullName evidence="2">Uncharacterized protein</fullName>
    </submittedName>
</protein>
<dbReference type="EMBL" id="JAQNDI010000001">
    <property type="protein sequence ID" value="MDC0691342.1"/>
    <property type="molecule type" value="Genomic_DNA"/>
</dbReference>
<dbReference type="RefSeq" id="WP_158414298.1">
    <property type="nucleotide sequence ID" value="NZ_AP035775.1"/>
</dbReference>